<accession>A0A6C0LMV9</accession>
<feature type="region of interest" description="Disordered" evidence="1">
    <location>
        <begin position="162"/>
        <end position="184"/>
    </location>
</feature>
<dbReference type="EMBL" id="MN740521">
    <property type="protein sequence ID" value="QHU30904.1"/>
    <property type="molecule type" value="Genomic_DNA"/>
</dbReference>
<sequence>MSICEEVRKINIDYLLNGSIKDHNKSMENKVKSRDKKFYKKRICSLTRELLADELRNQPNQELKHHFNNYIKCCIHYFKTIDNSDLIQECYKDINSPETSQEEFETKTQLEADELMFHSLNNKNITLDDFVIKKKTSQKSNIILPQKKHINLRDPQLKLKGVKKKKNITNKYEDTPEKENDNKP</sequence>
<feature type="compositionally biased region" description="Basic and acidic residues" evidence="1">
    <location>
        <begin position="171"/>
        <end position="184"/>
    </location>
</feature>
<name>A0A6C0LMV9_9ZZZZ</name>
<proteinExistence type="predicted"/>
<protein>
    <submittedName>
        <fullName evidence="2">Uncharacterized protein</fullName>
    </submittedName>
</protein>
<evidence type="ECO:0000256" key="1">
    <source>
        <dbReference type="SAM" id="MobiDB-lite"/>
    </source>
</evidence>
<dbReference type="AlphaFoldDB" id="A0A6C0LMV9"/>
<reference evidence="2" key="1">
    <citation type="journal article" date="2020" name="Nature">
        <title>Giant virus diversity and host interactions through global metagenomics.</title>
        <authorList>
            <person name="Schulz F."/>
            <person name="Roux S."/>
            <person name="Paez-Espino D."/>
            <person name="Jungbluth S."/>
            <person name="Walsh D.A."/>
            <person name="Denef V.J."/>
            <person name="McMahon K.D."/>
            <person name="Konstantinidis K.T."/>
            <person name="Eloe-Fadrosh E.A."/>
            <person name="Kyrpides N.C."/>
            <person name="Woyke T."/>
        </authorList>
    </citation>
    <scope>NUCLEOTIDE SEQUENCE</scope>
    <source>
        <strain evidence="2">GVMAG-M-3300027892-73</strain>
    </source>
</reference>
<organism evidence="2">
    <name type="scientific">viral metagenome</name>
    <dbReference type="NCBI Taxonomy" id="1070528"/>
    <lineage>
        <taxon>unclassified sequences</taxon>
        <taxon>metagenomes</taxon>
        <taxon>organismal metagenomes</taxon>
    </lineage>
</organism>
<evidence type="ECO:0000313" key="2">
    <source>
        <dbReference type="EMBL" id="QHU30904.1"/>
    </source>
</evidence>